<gene>
    <name evidence="2" type="ORF">F2P81_017405</name>
</gene>
<evidence type="ECO:0000313" key="3">
    <source>
        <dbReference type="Proteomes" id="UP000438429"/>
    </source>
</evidence>
<sequence length="85" mass="8862">MLPAPDRLISNTAVGPDYDALSLSLSLSLSLATDTAVGKATSRVKCQAVVPEKESGRTGTQSSSDARKQFPNSSAKQHDVQQSSA</sequence>
<name>A0A6A4SI81_SCOMX</name>
<protein>
    <submittedName>
        <fullName evidence="2">Uncharacterized protein</fullName>
    </submittedName>
</protein>
<feature type="region of interest" description="Disordered" evidence="1">
    <location>
        <begin position="48"/>
        <end position="85"/>
    </location>
</feature>
<comment type="caution">
    <text evidence="2">The sequence shown here is derived from an EMBL/GenBank/DDBJ whole genome shotgun (WGS) entry which is preliminary data.</text>
</comment>
<evidence type="ECO:0000313" key="2">
    <source>
        <dbReference type="EMBL" id="KAF0030674.1"/>
    </source>
</evidence>
<reference evidence="2 3" key="1">
    <citation type="submission" date="2019-06" db="EMBL/GenBank/DDBJ databases">
        <title>Draft genomes of female and male turbot (Scophthalmus maximus).</title>
        <authorList>
            <person name="Xu H."/>
            <person name="Xu X.-W."/>
            <person name="Shao C."/>
            <person name="Chen S."/>
        </authorList>
    </citation>
    <scope>NUCLEOTIDE SEQUENCE [LARGE SCALE GENOMIC DNA]</scope>
    <source>
        <strain evidence="2">Ysfricsl-2016a</strain>
        <tissue evidence="2">Blood</tissue>
    </source>
</reference>
<evidence type="ECO:0000256" key="1">
    <source>
        <dbReference type="SAM" id="MobiDB-lite"/>
    </source>
</evidence>
<accession>A0A6A4SI81</accession>
<proteinExistence type="predicted"/>
<dbReference type="Proteomes" id="UP000438429">
    <property type="component" value="Unassembled WGS sequence"/>
</dbReference>
<dbReference type="EMBL" id="VEVO01000015">
    <property type="protein sequence ID" value="KAF0030674.1"/>
    <property type="molecule type" value="Genomic_DNA"/>
</dbReference>
<dbReference type="AlphaFoldDB" id="A0A6A4SI81"/>
<organism evidence="2 3">
    <name type="scientific">Scophthalmus maximus</name>
    <name type="common">Turbot</name>
    <name type="synonym">Psetta maxima</name>
    <dbReference type="NCBI Taxonomy" id="52904"/>
    <lineage>
        <taxon>Eukaryota</taxon>
        <taxon>Metazoa</taxon>
        <taxon>Chordata</taxon>
        <taxon>Craniata</taxon>
        <taxon>Vertebrata</taxon>
        <taxon>Euteleostomi</taxon>
        <taxon>Actinopterygii</taxon>
        <taxon>Neopterygii</taxon>
        <taxon>Teleostei</taxon>
        <taxon>Neoteleostei</taxon>
        <taxon>Acanthomorphata</taxon>
        <taxon>Carangaria</taxon>
        <taxon>Pleuronectiformes</taxon>
        <taxon>Pleuronectoidei</taxon>
        <taxon>Scophthalmidae</taxon>
        <taxon>Scophthalmus</taxon>
    </lineage>
</organism>
<feature type="compositionally biased region" description="Polar residues" evidence="1">
    <location>
        <begin position="57"/>
        <end position="85"/>
    </location>
</feature>